<keyword evidence="5" id="KW-1185">Reference proteome</keyword>
<dbReference type="EMBL" id="CP016809">
    <property type="protein sequence ID" value="ANY73560.1"/>
    <property type="molecule type" value="Genomic_DNA"/>
</dbReference>
<dbReference type="PROSITE" id="PS51257">
    <property type="entry name" value="PROKAR_LIPOPROTEIN"/>
    <property type="match status" value="1"/>
</dbReference>
<dbReference type="Proteomes" id="UP000189059">
    <property type="component" value="Unassembled WGS sequence"/>
</dbReference>
<feature type="coiled-coil region" evidence="1">
    <location>
        <begin position="239"/>
        <end position="266"/>
    </location>
</feature>
<feature type="chain" id="PRO_5038477654" description="Lipoprotein" evidence="2">
    <location>
        <begin position="22"/>
        <end position="361"/>
    </location>
</feature>
<evidence type="ECO:0000313" key="5">
    <source>
        <dbReference type="Proteomes" id="UP000189059"/>
    </source>
</evidence>
<sequence>MNKKLVAILLTLLLTVTVVMSGCAKKEEPKAAMTAAAKNAMQMTSYEMKSKVVLEDLQINIPEVAGDPSVTQAMTMLKNAEITMDGMYQADPQQMEMKMGINLKGDMAMSFNIDMVMTQDTIYVKVPSIPMLPLPEDVVGKYLKMDLKELAEQSGETFSPETMDTEKTQKFANELLEALLSEYDQTKYFKEINAKDAGLPEGVDAKQVVQFFVTNENVNEALEILVNKVAPKVVDIAGKEEYREMLGLTQEDIDTAKAELSELNQEDFKAGLEEMKKYLKINTFSINTAIDKNDFPAYQDVALNVEFNEPETSESVKVAIKGSTQYLNINKKQEFKIGIPKDADVITMEQFEESMSELGAY</sequence>
<keyword evidence="1" id="KW-0175">Coiled coil</keyword>
<dbReference type="KEGG" id="pib:BBD41_13805"/>
<evidence type="ECO:0008006" key="6">
    <source>
        <dbReference type="Google" id="ProtNLM"/>
    </source>
</evidence>
<evidence type="ECO:0000256" key="1">
    <source>
        <dbReference type="SAM" id="Coils"/>
    </source>
</evidence>
<gene>
    <name evidence="4" type="ORF">BBD40_29185</name>
    <name evidence="3" type="ORF">BBD41_13805</name>
</gene>
<dbReference type="GeneID" id="48309320"/>
<proteinExistence type="predicted"/>
<name>A0A1B2E0P0_9BACL</name>
<accession>A0A1B2E0P0</accession>
<dbReference type="EMBL" id="MRVI01000004">
    <property type="protein sequence ID" value="OOC52403.1"/>
    <property type="molecule type" value="Genomic_DNA"/>
</dbReference>
<keyword evidence="2" id="KW-0732">Signal</keyword>
<dbReference type="OrthoDB" id="2657915at2"/>
<dbReference type="RefSeq" id="WP_077571110.1">
    <property type="nucleotide sequence ID" value="NZ_CP016809.1"/>
</dbReference>
<evidence type="ECO:0000313" key="4">
    <source>
        <dbReference type="EMBL" id="OOC52403.1"/>
    </source>
</evidence>
<feature type="signal peptide" evidence="2">
    <location>
        <begin position="1"/>
        <end position="21"/>
    </location>
</feature>
<protein>
    <recommendedName>
        <fullName evidence="6">Lipoprotein</fullName>
    </recommendedName>
</protein>
<reference evidence="4 5" key="2">
    <citation type="submission" date="2016-12" db="EMBL/GenBank/DDBJ databases">
        <title>Genome sequencing and description of Paenibacillus sp. nov. from high altitude lake in the Indian Trans- Himalayas.</title>
        <authorList>
            <person name="Kiran S."/>
            <person name="Swarnkar M.K."/>
            <person name="Rana A."/>
            <person name="Tewari R."/>
            <person name="Gulati A."/>
        </authorList>
    </citation>
    <scope>NUCLEOTIDE SEQUENCE [LARGE SCALE GENOMIC DNA]</scope>
    <source>
        <strain evidence="4 5">IHBB 9951</strain>
    </source>
</reference>
<evidence type="ECO:0000256" key="2">
    <source>
        <dbReference type="SAM" id="SignalP"/>
    </source>
</evidence>
<dbReference type="AlphaFoldDB" id="A0A1B2E0P0"/>
<evidence type="ECO:0000313" key="3">
    <source>
        <dbReference type="EMBL" id="ANY73560.1"/>
    </source>
</evidence>
<organism evidence="3">
    <name type="scientific">Paenibacillus ihbetae</name>
    <dbReference type="NCBI Taxonomy" id="1870820"/>
    <lineage>
        <taxon>Bacteria</taxon>
        <taxon>Bacillati</taxon>
        <taxon>Bacillota</taxon>
        <taxon>Bacilli</taxon>
        <taxon>Bacillales</taxon>
        <taxon>Paenibacillaceae</taxon>
        <taxon>Paenibacillus</taxon>
    </lineage>
</organism>
<reference evidence="3" key="1">
    <citation type="submission" date="2016-08" db="EMBL/GenBank/DDBJ databases">
        <title>Complete Genome Seqeunce of Paenibacillus sp. nov. IHBB 9852 from high altitute lake of Indian trans-Himalayas.</title>
        <authorList>
            <person name="Kiran S."/>
            <person name="Swarnkar M.K."/>
            <person name="Rana A."/>
            <person name="Tewari R."/>
            <person name="Gulati A."/>
        </authorList>
    </citation>
    <scope>NUCLEOTIDE SEQUENCE [LARGE SCALE GENOMIC DNA]</scope>
    <source>
        <strain evidence="3">IHBB 9852</strain>
    </source>
</reference>